<evidence type="ECO:0000313" key="1">
    <source>
        <dbReference type="EMBL" id="KAJ1939087.1"/>
    </source>
</evidence>
<evidence type="ECO:0000313" key="2">
    <source>
        <dbReference type="Proteomes" id="UP001150603"/>
    </source>
</evidence>
<keyword evidence="1" id="KW-0328">Glycosyltransferase</keyword>
<dbReference type="EC" id="2.4.1.109" evidence="1"/>
<protein>
    <submittedName>
        <fullName evidence="1">Protein O-mannosyltransferase 2</fullName>
        <ecNumber evidence="1">2.4.1.109</ecNumber>
    </submittedName>
</protein>
<dbReference type="Proteomes" id="UP001150603">
    <property type="component" value="Unassembled WGS sequence"/>
</dbReference>
<keyword evidence="2" id="KW-1185">Reference proteome</keyword>
<name>A0ACC1J602_9FUNG</name>
<reference evidence="1" key="1">
    <citation type="submission" date="2022-07" db="EMBL/GenBank/DDBJ databases">
        <title>Phylogenomic reconstructions and comparative analyses of Kickxellomycotina fungi.</title>
        <authorList>
            <person name="Reynolds N.K."/>
            <person name="Stajich J.E."/>
            <person name="Barry K."/>
            <person name="Grigoriev I.V."/>
            <person name="Crous P."/>
            <person name="Smith M.E."/>
        </authorList>
    </citation>
    <scope>NUCLEOTIDE SEQUENCE</scope>
    <source>
        <strain evidence="1">NRRL 5244</strain>
    </source>
</reference>
<keyword evidence="1" id="KW-0808">Transferase</keyword>
<accession>A0ACC1J602</accession>
<organism evidence="1 2">
    <name type="scientific">Linderina macrospora</name>
    <dbReference type="NCBI Taxonomy" id="4868"/>
    <lineage>
        <taxon>Eukaryota</taxon>
        <taxon>Fungi</taxon>
        <taxon>Fungi incertae sedis</taxon>
        <taxon>Zoopagomycota</taxon>
        <taxon>Kickxellomycotina</taxon>
        <taxon>Kickxellomycetes</taxon>
        <taxon>Kickxellales</taxon>
        <taxon>Kickxellaceae</taxon>
        <taxon>Linderina</taxon>
    </lineage>
</organism>
<dbReference type="EMBL" id="JANBPW010002961">
    <property type="protein sequence ID" value="KAJ1939087.1"/>
    <property type="molecule type" value="Genomic_DNA"/>
</dbReference>
<sequence>MMHFPMRMVGWDDYGIKYLEIGNPLLWWGSAIACLLFPIQVLYWLGCHQRQCLRWRGSEFRDYIDGAMILWGGWALHYLPFFLMGRVTYLHHYLPALYFGILFLAYQIYHMSAWYLKPRTVRVVLYACVGVAALVFWWFSPLTYGWDKPIKDLRGMQWVDSWPVYEDKFDL</sequence>
<comment type="caution">
    <text evidence="1">The sequence shown here is derived from an EMBL/GenBank/DDBJ whole genome shotgun (WGS) entry which is preliminary data.</text>
</comment>
<gene>
    <name evidence="1" type="primary">PMT2_6</name>
    <name evidence="1" type="ORF">FBU59_004238</name>
</gene>
<proteinExistence type="predicted"/>